<evidence type="ECO:0000256" key="2">
    <source>
        <dbReference type="PROSITE-ProRule" id="PRU01324"/>
    </source>
</evidence>
<dbReference type="GO" id="GO:0070830">
    <property type="term" value="P:bicellular tight junction assembly"/>
    <property type="evidence" value="ECO:0007669"/>
    <property type="project" value="TreeGrafter"/>
</dbReference>
<dbReference type="PROSITE" id="PS51980">
    <property type="entry name" value="OCEL"/>
    <property type="match status" value="1"/>
</dbReference>
<dbReference type="AlphaFoldDB" id="A0A3P8VWR1"/>
<reference evidence="4" key="3">
    <citation type="submission" date="2025-09" db="UniProtKB">
        <authorList>
            <consortium name="Ensembl"/>
        </authorList>
    </citation>
    <scope>IDENTIFICATION</scope>
</reference>
<organism evidence="4 5">
    <name type="scientific">Cynoglossus semilaevis</name>
    <name type="common">Tongue sole</name>
    <dbReference type="NCBI Taxonomy" id="244447"/>
    <lineage>
        <taxon>Eukaryota</taxon>
        <taxon>Metazoa</taxon>
        <taxon>Chordata</taxon>
        <taxon>Craniata</taxon>
        <taxon>Vertebrata</taxon>
        <taxon>Euteleostomi</taxon>
        <taxon>Actinopterygii</taxon>
        <taxon>Neopterygii</taxon>
        <taxon>Teleostei</taxon>
        <taxon>Neoteleostei</taxon>
        <taxon>Acanthomorphata</taxon>
        <taxon>Carangaria</taxon>
        <taxon>Pleuronectiformes</taxon>
        <taxon>Pleuronectoidei</taxon>
        <taxon>Cynoglossidae</taxon>
        <taxon>Cynoglossinae</taxon>
        <taxon>Cynoglossus</taxon>
    </lineage>
</organism>
<dbReference type="InterPro" id="IPR031176">
    <property type="entry name" value="ELL/occludin"/>
</dbReference>
<evidence type="ECO:0000313" key="4">
    <source>
        <dbReference type="Ensembl" id="ENSCSEP00000018759.1"/>
    </source>
</evidence>
<dbReference type="GO" id="GO:0031410">
    <property type="term" value="C:cytoplasmic vesicle"/>
    <property type="evidence" value="ECO:0007669"/>
    <property type="project" value="TreeGrafter"/>
</dbReference>
<accession>A0A3P8VWR1</accession>
<dbReference type="GO" id="GO:0005923">
    <property type="term" value="C:bicellular tight junction"/>
    <property type="evidence" value="ECO:0007669"/>
    <property type="project" value="TreeGrafter"/>
</dbReference>
<dbReference type="PANTHER" id="PTHR23288">
    <property type="entry name" value="OCCLUDIN AND RNA POLYMERASE II ELONGATION FACTOR ELL"/>
    <property type="match status" value="1"/>
</dbReference>
<reference evidence="4 5" key="1">
    <citation type="journal article" date="2014" name="Nat. Genet.">
        <title>Whole-genome sequence of a flatfish provides insights into ZW sex chromosome evolution and adaptation to a benthic lifestyle.</title>
        <authorList>
            <person name="Chen S."/>
            <person name="Zhang G."/>
            <person name="Shao C."/>
            <person name="Huang Q."/>
            <person name="Liu G."/>
            <person name="Zhang P."/>
            <person name="Song W."/>
            <person name="An N."/>
            <person name="Chalopin D."/>
            <person name="Volff J.N."/>
            <person name="Hong Y."/>
            <person name="Li Q."/>
            <person name="Sha Z."/>
            <person name="Zhou H."/>
            <person name="Xie M."/>
            <person name="Yu Q."/>
            <person name="Liu Y."/>
            <person name="Xiang H."/>
            <person name="Wang N."/>
            <person name="Wu K."/>
            <person name="Yang C."/>
            <person name="Zhou Q."/>
            <person name="Liao X."/>
            <person name="Yang L."/>
            <person name="Hu Q."/>
            <person name="Zhang J."/>
            <person name="Meng L."/>
            <person name="Jin L."/>
            <person name="Tian Y."/>
            <person name="Lian J."/>
            <person name="Yang J."/>
            <person name="Miao G."/>
            <person name="Liu S."/>
            <person name="Liang Z."/>
            <person name="Yan F."/>
            <person name="Li Y."/>
            <person name="Sun B."/>
            <person name="Zhang H."/>
            <person name="Zhang J."/>
            <person name="Zhu Y."/>
            <person name="Du M."/>
            <person name="Zhao Y."/>
            <person name="Schartl M."/>
            <person name="Tang Q."/>
            <person name="Wang J."/>
        </authorList>
    </citation>
    <scope>NUCLEOTIDE SEQUENCE</scope>
</reference>
<dbReference type="Proteomes" id="UP000265120">
    <property type="component" value="Chromosome W"/>
</dbReference>
<sequence>MDAPNSVTGSSVKMLHPEILQGHIPAGHIPKPVVIVDYVAKYPSIHCDEERDHYKAVFNDQYAEYKEVHTEVQAMATKFEEMDKMMTYLSRTIFVIKYQKNKLYQIKKKRCTYLKSKLSHIKRKISKYNRRP</sequence>
<feature type="domain" description="OCEL" evidence="3">
    <location>
        <begin position="36"/>
        <end position="132"/>
    </location>
</feature>
<dbReference type="Ensembl" id="ENSCSET00000018993.1">
    <property type="protein sequence ID" value="ENSCSEP00000018759.1"/>
    <property type="gene ID" value="ENSCSEG00000012007.1"/>
</dbReference>
<evidence type="ECO:0000256" key="1">
    <source>
        <dbReference type="ARBA" id="ARBA00009171"/>
    </source>
</evidence>
<protein>
    <submittedName>
        <fullName evidence="4">MARVEL domain containing 2b</fullName>
    </submittedName>
</protein>
<dbReference type="InterPro" id="IPR010844">
    <property type="entry name" value="Occludin_ELL"/>
</dbReference>
<reference evidence="4" key="2">
    <citation type="submission" date="2025-08" db="UniProtKB">
        <authorList>
            <consortium name="Ensembl"/>
        </authorList>
    </citation>
    <scope>IDENTIFICATION</scope>
</reference>
<dbReference type="Pfam" id="PF07303">
    <property type="entry name" value="Occludin_ELL"/>
    <property type="match status" value="1"/>
</dbReference>
<dbReference type="Gene3D" id="6.10.140.340">
    <property type="match status" value="1"/>
</dbReference>
<keyword evidence="5" id="KW-1185">Reference proteome</keyword>
<name>A0A3P8VWR1_CYNSE</name>
<dbReference type="GO" id="GO:0016324">
    <property type="term" value="C:apical plasma membrane"/>
    <property type="evidence" value="ECO:0007669"/>
    <property type="project" value="TreeGrafter"/>
</dbReference>
<evidence type="ECO:0000259" key="3">
    <source>
        <dbReference type="PROSITE" id="PS51980"/>
    </source>
</evidence>
<proteinExistence type="inferred from homology"/>
<dbReference type="PANTHER" id="PTHR23288:SF3">
    <property type="entry name" value="MARVEL DOMAIN-CONTAINING PROTEIN 2"/>
    <property type="match status" value="1"/>
</dbReference>
<dbReference type="GeneTree" id="ENSGT00940000155771"/>
<evidence type="ECO:0000313" key="5">
    <source>
        <dbReference type="Proteomes" id="UP000265120"/>
    </source>
</evidence>
<dbReference type="SUPFAM" id="SSF144292">
    <property type="entry name" value="occludin/ELL-like"/>
    <property type="match status" value="1"/>
</dbReference>
<comment type="similarity">
    <text evidence="1 2">Belongs to the ELL/occludin family.</text>
</comment>